<evidence type="ECO:0000313" key="6">
    <source>
        <dbReference type="Proteomes" id="UP000032232"/>
    </source>
</evidence>
<evidence type="ECO:0000256" key="3">
    <source>
        <dbReference type="ARBA" id="ARBA00023163"/>
    </source>
</evidence>
<dbReference type="PANTHER" id="PTHR30146:SF109">
    <property type="entry name" value="HTH-TYPE TRANSCRIPTIONAL REGULATOR GALS"/>
    <property type="match status" value="1"/>
</dbReference>
<dbReference type="PANTHER" id="PTHR30146">
    <property type="entry name" value="LACI-RELATED TRANSCRIPTIONAL REPRESSOR"/>
    <property type="match status" value="1"/>
</dbReference>
<dbReference type="PROSITE" id="PS50932">
    <property type="entry name" value="HTH_LACI_2"/>
    <property type="match status" value="1"/>
</dbReference>
<gene>
    <name evidence="5" type="primary">rbsR</name>
    <name evidence="5" type="ORF">jaqu_35870</name>
</gene>
<dbReference type="Pfam" id="PF13377">
    <property type="entry name" value="Peripla_BP_3"/>
    <property type="match status" value="1"/>
</dbReference>
<dbReference type="GO" id="GO:0000976">
    <property type="term" value="F:transcription cis-regulatory region binding"/>
    <property type="evidence" value="ECO:0007669"/>
    <property type="project" value="TreeGrafter"/>
</dbReference>
<evidence type="ECO:0000259" key="4">
    <source>
        <dbReference type="PROSITE" id="PS50932"/>
    </source>
</evidence>
<dbReference type="InterPro" id="IPR010982">
    <property type="entry name" value="Lambda_DNA-bd_dom_sf"/>
</dbReference>
<dbReference type="OrthoDB" id="8433438at2"/>
<dbReference type="EMBL" id="JYFE01000068">
    <property type="protein sequence ID" value="KIT14645.1"/>
    <property type="molecule type" value="Genomic_DNA"/>
</dbReference>
<keyword evidence="2" id="KW-0238">DNA-binding</keyword>
<dbReference type="SMART" id="SM00354">
    <property type="entry name" value="HTH_LACI"/>
    <property type="match status" value="1"/>
</dbReference>
<dbReference type="RefSeq" id="WP_043920348.1">
    <property type="nucleotide sequence ID" value="NZ_FZPF01000013.1"/>
</dbReference>
<dbReference type="PATRIC" id="fig|935700.4.peg.3697"/>
<comment type="caution">
    <text evidence="5">The sequence shown here is derived from an EMBL/GenBank/DDBJ whole genome shotgun (WGS) entry which is preliminary data.</text>
</comment>
<evidence type="ECO:0000256" key="1">
    <source>
        <dbReference type="ARBA" id="ARBA00023015"/>
    </source>
</evidence>
<proteinExistence type="predicted"/>
<name>A0A0D1EFH5_9RHOB</name>
<feature type="domain" description="HTH lacI-type" evidence="4">
    <location>
        <begin position="11"/>
        <end position="65"/>
    </location>
</feature>
<dbReference type="GO" id="GO:0003700">
    <property type="term" value="F:DNA-binding transcription factor activity"/>
    <property type="evidence" value="ECO:0007669"/>
    <property type="project" value="TreeGrafter"/>
</dbReference>
<dbReference type="InterPro" id="IPR028082">
    <property type="entry name" value="Peripla_BP_I"/>
</dbReference>
<accession>A0A0D1EFH5</accession>
<keyword evidence="6" id="KW-1185">Reference proteome</keyword>
<dbReference type="CDD" id="cd01392">
    <property type="entry name" value="HTH_LacI"/>
    <property type="match status" value="1"/>
</dbReference>
<dbReference type="Gene3D" id="3.40.50.2300">
    <property type="match status" value="2"/>
</dbReference>
<organism evidence="5 6">
    <name type="scientific">Jannaschia aquimarina</name>
    <dbReference type="NCBI Taxonomy" id="935700"/>
    <lineage>
        <taxon>Bacteria</taxon>
        <taxon>Pseudomonadati</taxon>
        <taxon>Pseudomonadota</taxon>
        <taxon>Alphaproteobacteria</taxon>
        <taxon>Rhodobacterales</taxon>
        <taxon>Roseobacteraceae</taxon>
        <taxon>Jannaschia</taxon>
    </lineage>
</organism>
<sequence>MSEPTRNRRRVTAADVAREAGVSQSAVSRVFTEGASVSGRMDARVREAAERLGYRPNVLARSLITGRTRIIGLVVAYLDNPFYPDAIEKLSAALQEEGYHLLIFTTGRTEMDVDRIFQELMDYRVDGIIAASINLSGDLAKRCREAGMPVVLFNRGTDQGGISAVTSDNVAGGRMVAEFLLRGGHRRLAHIAGWEASSTGRDRLQGFRDHLKGAGRPLMYVADGAYDRHRASEAARFLMGQAVPPDAIFVANDHMALAVMDCLRHDLGLRVPEDVSIVGYDDVPMAGWPSYDLTTVRQPTRRMVEASVAELMRLIAAPARQATTTRIDGPLVVRGSARLPEDRT</sequence>
<dbReference type="Pfam" id="PF00356">
    <property type="entry name" value="LacI"/>
    <property type="match status" value="1"/>
</dbReference>
<dbReference type="SUPFAM" id="SSF47413">
    <property type="entry name" value="lambda repressor-like DNA-binding domains"/>
    <property type="match status" value="1"/>
</dbReference>
<protein>
    <submittedName>
        <fullName evidence="5">RbsR protein</fullName>
    </submittedName>
</protein>
<dbReference type="STRING" id="935700.jaqu_35870"/>
<dbReference type="SUPFAM" id="SSF53822">
    <property type="entry name" value="Periplasmic binding protein-like I"/>
    <property type="match status" value="1"/>
</dbReference>
<dbReference type="Gene3D" id="1.10.260.40">
    <property type="entry name" value="lambda repressor-like DNA-binding domains"/>
    <property type="match status" value="1"/>
</dbReference>
<dbReference type="Proteomes" id="UP000032232">
    <property type="component" value="Unassembled WGS sequence"/>
</dbReference>
<evidence type="ECO:0000256" key="2">
    <source>
        <dbReference type="ARBA" id="ARBA00023125"/>
    </source>
</evidence>
<dbReference type="CDD" id="cd06278">
    <property type="entry name" value="PBP1_LacI-like"/>
    <property type="match status" value="1"/>
</dbReference>
<dbReference type="AlphaFoldDB" id="A0A0D1EFH5"/>
<evidence type="ECO:0000313" key="5">
    <source>
        <dbReference type="EMBL" id="KIT14645.1"/>
    </source>
</evidence>
<dbReference type="InterPro" id="IPR046335">
    <property type="entry name" value="LacI/GalR-like_sensor"/>
</dbReference>
<keyword evidence="1" id="KW-0805">Transcription regulation</keyword>
<keyword evidence="3" id="KW-0804">Transcription</keyword>
<dbReference type="InterPro" id="IPR000843">
    <property type="entry name" value="HTH_LacI"/>
</dbReference>
<reference evidence="5 6" key="1">
    <citation type="submission" date="2015-02" db="EMBL/GenBank/DDBJ databases">
        <title>Genome Sequence of Jannaschia aquimarina DSM28248, a member of the Roseobacter clade.</title>
        <authorList>
            <person name="Voget S."/>
            <person name="Daniel R."/>
        </authorList>
    </citation>
    <scope>NUCLEOTIDE SEQUENCE [LARGE SCALE GENOMIC DNA]</scope>
    <source>
        <strain evidence="5 6">GSW-M26</strain>
    </source>
</reference>